<dbReference type="InParanoid" id="A0A1C7NHQ7"/>
<accession>A0A1C7NHQ7</accession>
<reference evidence="2 3" key="1">
    <citation type="submission" date="2016-03" db="EMBL/GenBank/DDBJ databases">
        <title>Choanephora cucurbitarum.</title>
        <authorList>
            <person name="Min B."/>
            <person name="Park H."/>
            <person name="Park J.-H."/>
            <person name="Shin H.-D."/>
            <person name="Choi I.-G."/>
        </authorList>
    </citation>
    <scope>NUCLEOTIDE SEQUENCE [LARGE SCALE GENOMIC DNA]</scope>
    <source>
        <strain evidence="2 3">KUS-F28377</strain>
    </source>
</reference>
<proteinExistence type="predicted"/>
<feature type="region of interest" description="Disordered" evidence="1">
    <location>
        <begin position="1"/>
        <end position="38"/>
    </location>
</feature>
<gene>
    <name evidence="2" type="ORF">A0J61_03638</name>
</gene>
<feature type="non-terminal residue" evidence="2">
    <location>
        <position position="1"/>
    </location>
</feature>
<protein>
    <submittedName>
        <fullName evidence="2">Uncharacterized protein</fullName>
    </submittedName>
</protein>
<evidence type="ECO:0000313" key="3">
    <source>
        <dbReference type="Proteomes" id="UP000093000"/>
    </source>
</evidence>
<dbReference type="Proteomes" id="UP000093000">
    <property type="component" value="Unassembled WGS sequence"/>
</dbReference>
<name>A0A1C7NHQ7_9FUNG</name>
<dbReference type="OrthoDB" id="2289862at2759"/>
<evidence type="ECO:0000256" key="1">
    <source>
        <dbReference type="SAM" id="MobiDB-lite"/>
    </source>
</evidence>
<dbReference type="EMBL" id="LUGH01000160">
    <property type="protein sequence ID" value="OBZ88309.1"/>
    <property type="molecule type" value="Genomic_DNA"/>
</dbReference>
<feature type="compositionally biased region" description="Polar residues" evidence="1">
    <location>
        <begin position="1"/>
        <end position="18"/>
    </location>
</feature>
<sequence length="156" mass="18012">PDIQSQHSNGLKRSLSTESLERALKKAKPFRNDSPTISIENIPHHLHTVYPPPSPSITPFTTASSSNVAYISSNTTPLPVIKSISISTKTHPTEAYRDMNDFLSTVHRERFGDPEERESWWTREKDEDEKMEEDHHAYYAMNAVLRQAHLQRRNFR</sequence>
<comment type="caution">
    <text evidence="2">The sequence shown here is derived from an EMBL/GenBank/DDBJ whole genome shotgun (WGS) entry which is preliminary data.</text>
</comment>
<evidence type="ECO:0000313" key="2">
    <source>
        <dbReference type="EMBL" id="OBZ88309.1"/>
    </source>
</evidence>
<keyword evidence="3" id="KW-1185">Reference proteome</keyword>
<organism evidence="2 3">
    <name type="scientific">Choanephora cucurbitarum</name>
    <dbReference type="NCBI Taxonomy" id="101091"/>
    <lineage>
        <taxon>Eukaryota</taxon>
        <taxon>Fungi</taxon>
        <taxon>Fungi incertae sedis</taxon>
        <taxon>Mucoromycota</taxon>
        <taxon>Mucoromycotina</taxon>
        <taxon>Mucoromycetes</taxon>
        <taxon>Mucorales</taxon>
        <taxon>Mucorineae</taxon>
        <taxon>Choanephoraceae</taxon>
        <taxon>Choanephoroideae</taxon>
        <taxon>Choanephora</taxon>
    </lineage>
</organism>
<dbReference type="AlphaFoldDB" id="A0A1C7NHQ7"/>